<evidence type="ECO:0000313" key="4">
    <source>
        <dbReference type="Proteomes" id="UP000694523"/>
    </source>
</evidence>
<dbReference type="InterPro" id="IPR036259">
    <property type="entry name" value="MFS_trans_sf"/>
</dbReference>
<feature type="transmembrane region" description="Helical" evidence="2">
    <location>
        <begin position="520"/>
        <end position="539"/>
    </location>
</feature>
<keyword evidence="2" id="KW-0472">Membrane</keyword>
<feature type="transmembrane region" description="Helical" evidence="2">
    <location>
        <begin position="150"/>
        <end position="174"/>
    </location>
</feature>
<dbReference type="SUPFAM" id="SSF103473">
    <property type="entry name" value="MFS general substrate transporter"/>
    <property type="match status" value="1"/>
</dbReference>
<keyword evidence="2" id="KW-1133">Transmembrane helix</keyword>
<dbReference type="AlphaFoldDB" id="A0A8C6WFT3"/>
<comment type="subcellular location">
    <subcellularLocation>
        <location evidence="1">Membrane</location>
        <topology evidence="1">Multi-pass membrane protein</topology>
    </subcellularLocation>
</comment>
<feature type="transmembrane region" description="Helical" evidence="2">
    <location>
        <begin position="250"/>
        <end position="274"/>
    </location>
</feature>
<feature type="transmembrane region" description="Helical" evidence="2">
    <location>
        <begin position="94"/>
        <end position="117"/>
    </location>
</feature>
<dbReference type="Gene3D" id="1.20.1250.20">
    <property type="entry name" value="MFS general substrate transporter like domains"/>
    <property type="match status" value="1"/>
</dbReference>
<dbReference type="PANTHER" id="PTHR11360">
    <property type="entry name" value="MONOCARBOXYLATE TRANSPORTER"/>
    <property type="match status" value="1"/>
</dbReference>
<reference evidence="3" key="2">
    <citation type="submission" date="2025-09" db="UniProtKB">
        <authorList>
            <consortium name="Ensembl"/>
        </authorList>
    </citation>
    <scope>IDENTIFICATION</scope>
</reference>
<protein>
    <submittedName>
        <fullName evidence="3">Solute carrier family 16 member 6</fullName>
    </submittedName>
</protein>
<feature type="transmembrane region" description="Helical" evidence="2">
    <location>
        <begin position="58"/>
        <end position="82"/>
    </location>
</feature>
<feature type="transmembrane region" description="Helical" evidence="2">
    <location>
        <begin position="408"/>
        <end position="429"/>
    </location>
</feature>
<organism evidence="3 4">
    <name type="scientific">Neogobius melanostomus</name>
    <name type="common">round goby</name>
    <dbReference type="NCBI Taxonomy" id="47308"/>
    <lineage>
        <taxon>Eukaryota</taxon>
        <taxon>Metazoa</taxon>
        <taxon>Chordata</taxon>
        <taxon>Craniata</taxon>
        <taxon>Vertebrata</taxon>
        <taxon>Euteleostomi</taxon>
        <taxon>Actinopterygii</taxon>
        <taxon>Neopterygii</taxon>
        <taxon>Teleostei</taxon>
        <taxon>Neoteleostei</taxon>
        <taxon>Acanthomorphata</taxon>
        <taxon>Gobiaria</taxon>
        <taxon>Gobiiformes</taxon>
        <taxon>Gobioidei</taxon>
        <taxon>Gobiidae</taxon>
        <taxon>Benthophilinae</taxon>
        <taxon>Neogobiini</taxon>
        <taxon>Neogobius</taxon>
    </lineage>
</organism>
<evidence type="ECO:0000256" key="1">
    <source>
        <dbReference type="ARBA" id="ARBA00004141"/>
    </source>
</evidence>
<reference evidence="3" key="1">
    <citation type="submission" date="2025-08" db="UniProtKB">
        <authorList>
            <consortium name="Ensembl"/>
        </authorList>
    </citation>
    <scope>IDENTIFICATION</scope>
</reference>
<dbReference type="GO" id="GO:0008028">
    <property type="term" value="F:monocarboxylic acid transmembrane transporter activity"/>
    <property type="evidence" value="ECO:0007669"/>
    <property type="project" value="TreeGrafter"/>
</dbReference>
<evidence type="ECO:0000313" key="3">
    <source>
        <dbReference type="Ensembl" id="ENSNMLP00000004190.1"/>
    </source>
</evidence>
<keyword evidence="4" id="KW-1185">Reference proteome</keyword>
<sequence>MEPCLGAKVYGAIPEGRWGWVVALAFFMVEVCTYGTLKSLGVFLRDLMQDFGESNSRVSWAISICIFVFSFTAPLATLLGTISSSFTTSIDDMYLHLGVITGLGSVWPSCPLSHLLAQYFSRRRASSCLWLFRRVFASLTVLKEHIGWRYCLMLLGALQACVIGWGLLLCPIRIEPECEQEPALTEKELEAVYNQENEQTHTSISSEDSGVTCMYASLEEKQEKADAELQTKAGVESRPKLLDLSVLRDGVFICYSLFGLLSSVGFFAPHLYVIELSTSRGVEAHIASYMLSVIAVGDIVGRSHHRTHPYQGALQEDSGSVGLCAGPVPGSRGFLAGSGFLALVVCSAVYGYFMGVVGSTHIPLLAEEDVVGLQRMSSAVGVYLCIQSFAGLAGPPLGGLLVDKMENYGAAFALCAAGMGLSAVFLALVGPVMSCRRRKAAREEQGTGTARGWTSWTWTCLRRQPRVEACPGLTVLHTLRVDGSHASLILPNNFCATLALSSQAFSSVTAQLCKQPLQPIALATVILTTISFNSFFVALCQANITMPMSGHPNCLLQCGGAIGGALGVAHLL</sequence>
<evidence type="ECO:0000256" key="2">
    <source>
        <dbReference type="SAM" id="Phobius"/>
    </source>
</evidence>
<feature type="transmembrane region" description="Helical" evidence="2">
    <location>
        <begin position="340"/>
        <end position="366"/>
    </location>
</feature>
<name>A0A8C6WFT3_9GOBI</name>
<dbReference type="Proteomes" id="UP000694523">
    <property type="component" value="Unplaced"/>
</dbReference>
<dbReference type="GO" id="GO:0016020">
    <property type="term" value="C:membrane"/>
    <property type="evidence" value="ECO:0007669"/>
    <property type="project" value="UniProtKB-SubCell"/>
</dbReference>
<feature type="transmembrane region" description="Helical" evidence="2">
    <location>
        <begin position="378"/>
        <end position="402"/>
    </location>
</feature>
<feature type="transmembrane region" description="Helical" evidence="2">
    <location>
        <begin position="18"/>
        <end position="37"/>
    </location>
</feature>
<dbReference type="PANTHER" id="PTHR11360:SF20">
    <property type="entry name" value="MONOCARBOXYLATE TRANSPORTER 7"/>
    <property type="match status" value="1"/>
</dbReference>
<keyword evidence="2" id="KW-0812">Transmembrane</keyword>
<dbReference type="Ensembl" id="ENSNMLT00000004808.1">
    <property type="protein sequence ID" value="ENSNMLP00000004190.1"/>
    <property type="gene ID" value="ENSNMLG00000003093.1"/>
</dbReference>
<accession>A0A8C6WFT3</accession>
<dbReference type="InterPro" id="IPR050327">
    <property type="entry name" value="Proton-linked_MCT"/>
</dbReference>
<proteinExistence type="predicted"/>